<dbReference type="OrthoDB" id="134656at135619"/>
<organism evidence="1 3">
    <name type="scientific">Halomonas elongata (strain ATCC 33173 / DSM 2581 / NBRC 15536 / NCIMB 2198 / 1H9)</name>
    <dbReference type="NCBI Taxonomy" id="768066"/>
    <lineage>
        <taxon>Bacteria</taxon>
        <taxon>Pseudomonadati</taxon>
        <taxon>Pseudomonadota</taxon>
        <taxon>Gammaproteobacteria</taxon>
        <taxon>Oceanospirillales</taxon>
        <taxon>Halomonadaceae</taxon>
        <taxon>Halomonas</taxon>
    </lineage>
</organism>
<dbReference type="AlphaFoldDB" id="E1VAB8"/>
<gene>
    <name evidence="1" type="ordered locus">HELO_2080</name>
    <name evidence="2" type="ORF">SR933_04065</name>
</gene>
<reference evidence="1" key="1">
    <citation type="journal article" date="2010" name="Environ. Microbiol.">
        <title>A blueprint of ectoine metabolism from the genome of the industrial producer Halomonas elongata DSM 2581(T).</title>
        <authorList>
            <person name="Schwibbert K."/>
            <person name="Marin-Sanguino A."/>
            <person name="Bagyan I."/>
            <person name="Heidrich G."/>
            <person name="Lentzen G."/>
            <person name="Seitz H."/>
            <person name="Rampp M."/>
            <person name="Schuster S.C."/>
            <person name="Klenk H.P."/>
            <person name="Pfeiffer F."/>
            <person name="Oesterhelt D."/>
            <person name="Kunte H.J."/>
        </authorList>
    </citation>
    <scope>NUCLEOTIDE SEQUENCE</scope>
    <source>
        <strain evidence="1">Type strain: DSM 2581</strain>
    </source>
</reference>
<accession>E1VAB8</accession>
<dbReference type="GeneID" id="91009349"/>
<reference evidence="2 4" key="4">
    <citation type="submission" date="2023-11" db="EMBL/GenBank/DDBJ databases">
        <title>MicrobeMod: A computational toolkit for identifying prokaryotic methylation and restriction-modification with nanopore sequencing.</title>
        <authorList>
            <person name="Crits-Christoph A."/>
            <person name="Kang S.C."/>
            <person name="Lee H."/>
            <person name="Ostrov N."/>
        </authorList>
    </citation>
    <scope>NUCLEOTIDE SEQUENCE [LARGE SCALE GENOMIC DNA]</scope>
    <source>
        <strain evidence="2 4">ATCC 33173</strain>
    </source>
</reference>
<evidence type="ECO:0000313" key="4">
    <source>
        <dbReference type="Proteomes" id="UP001322512"/>
    </source>
</evidence>
<evidence type="ECO:0000313" key="1">
    <source>
        <dbReference type="EMBL" id="CBV41964.1"/>
    </source>
</evidence>
<dbReference type="KEGG" id="hel:HELO_2080"/>
<sequence length="62" mass="7000">MLVDAFTLIERGRRVVAGMGGVGRLPLSLHEIGPYLDRFAPPIPEREFIYAIMRMDSVVLEQ</sequence>
<dbReference type="HOGENOM" id="CLU_2897932_0_0_6"/>
<dbReference type="Proteomes" id="UP000008707">
    <property type="component" value="Chromosome"/>
</dbReference>
<reference evidence="1" key="2">
    <citation type="submission" date="2010-05" db="EMBL/GenBank/DDBJ databases">
        <title>Revision and reannotation of the Halomonas elongata DSM 2581(T) genome.</title>
        <authorList>
            <person name="Pfeiffer F."/>
            <person name="Bagyan I."/>
            <person name="Alfaro-Espinoza G."/>
            <person name="Zamora-Lagos M.A."/>
            <person name="Habermann B."/>
            <person name="Oesterhelt D."/>
            <person name="Kunte H.J."/>
        </authorList>
    </citation>
    <scope>NUCLEOTIDE SEQUENCE</scope>
    <source>
        <strain evidence="1">Type strain: DSM 2581</strain>
    </source>
</reference>
<dbReference type="STRING" id="768066.HELO_2080"/>
<reference evidence="3" key="3">
    <citation type="journal article" date="2011" name="Environ. Microbiol.">
        <title>A blueprint of ectoine metabolism from the genome of the industrial producer Halomonas elongata DSM 2581(T).</title>
        <authorList>
            <person name="Schwibbert K."/>
            <person name="Marin-Sanguino A."/>
            <person name="Bagyan I."/>
            <person name="Heidrich G."/>
            <person name="Lentzen G."/>
            <person name="Seitz H."/>
            <person name="Rampp M."/>
            <person name="Schuster S.C."/>
            <person name="Klenk H.P."/>
            <person name="Pfeiffer F."/>
            <person name="Oesterhelt D."/>
            <person name="Kunte H.J."/>
        </authorList>
    </citation>
    <scope>NUCLEOTIDE SEQUENCE [LARGE SCALE GENOMIC DNA]</scope>
    <source>
        <strain evidence="3">ATCC 33173 / DSM 2581 / NBRC 15536 / NCIMB 2198 / 1H9</strain>
    </source>
</reference>
<dbReference type="EMBL" id="CP139472">
    <property type="protein sequence ID" value="WPU48069.1"/>
    <property type="molecule type" value="Genomic_DNA"/>
</dbReference>
<protein>
    <submittedName>
        <fullName evidence="1">Uncharacterized protein</fullName>
    </submittedName>
</protein>
<proteinExistence type="predicted"/>
<evidence type="ECO:0000313" key="2">
    <source>
        <dbReference type="EMBL" id="WPU48069.1"/>
    </source>
</evidence>
<evidence type="ECO:0000313" key="3">
    <source>
        <dbReference type="Proteomes" id="UP000008707"/>
    </source>
</evidence>
<keyword evidence="4" id="KW-1185">Reference proteome</keyword>
<dbReference type="EMBL" id="FN869568">
    <property type="protein sequence ID" value="CBV41964.1"/>
    <property type="molecule type" value="Genomic_DNA"/>
</dbReference>
<dbReference type="RefSeq" id="WP_013331836.1">
    <property type="nucleotide sequence ID" value="NC_014532.2"/>
</dbReference>
<dbReference type="Proteomes" id="UP001322512">
    <property type="component" value="Chromosome"/>
</dbReference>
<name>E1VAB8_HALED</name>